<sequence length="105" mass="11689">LGHLMNKRKEYKLPILGIKNKLQLGGDADMEERAFPNPFREGLRGRCGHASRGGAAMCSSPPGPPPPVTPNEFGFPFHNKQLHLLHNLILQQLFYSLGPKARLLH</sequence>
<proteinExistence type="predicted"/>
<keyword evidence="3" id="KW-1185">Reference proteome</keyword>
<feature type="region of interest" description="Disordered" evidence="1">
    <location>
        <begin position="50"/>
        <end position="70"/>
    </location>
</feature>
<reference evidence="2" key="1">
    <citation type="submission" date="2019-08" db="EMBL/GenBank/DDBJ databases">
        <title>Phocoena sinus (Vaquita) genome, mPhoSin1, primary haplotype.</title>
        <authorList>
            <person name="Morin P."/>
            <person name="Mountcastle J."/>
            <person name="Fungtammasan C."/>
            <person name="Rhie A."/>
            <person name="Rojas-Bracho L."/>
            <person name="Smith C.R."/>
            <person name="Taylor B.L."/>
            <person name="Gulland F.M.D."/>
            <person name="Musser W."/>
            <person name="Houck M."/>
            <person name="Haase B."/>
            <person name="Paez S."/>
            <person name="Howe K."/>
            <person name="Torrance J."/>
            <person name="Formenti G."/>
            <person name="Phillippy A."/>
            <person name="Ryder O."/>
            <person name="Jarvis E.D."/>
            <person name="Fedrigo O."/>
        </authorList>
    </citation>
    <scope>NUCLEOTIDE SEQUENCE [LARGE SCALE GENOMIC DNA]</scope>
</reference>
<reference evidence="2" key="3">
    <citation type="submission" date="2025-09" db="UniProtKB">
        <authorList>
            <consortium name="Ensembl"/>
        </authorList>
    </citation>
    <scope>IDENTIFICATION</scope>
</reference>
<reference evidence="2" key="2">
    <citation type="submission" date="2025-08" db="UniProtKB">
        <authorList>
            <consortium name="Ensembl"/>
        </authorList>
    </citation>
    <scope>IDENTIFICATION</scope>
</reference>
<protein>
    <submittedName>
        <fullName evidence="2">Uncharacterized protein</fullName>
    </submittedName>
</protein>
<name>A0A8C9BFU8_PHOSS</name>
<evidence type="ECO:0000313" key="2">
    <source>
        <dbReference type="Ensembl" id="ENSPSNP00000009648.1"/>
    </source>
</evidence>
<dbReference type="Proteomes" id="UP000694554">
    <property type="component" value="Chromosome 10"/>
</dbReference>
<dbReference type="GeneTree" id="ENSGT01010000229988"/>
<evidence type="ECO:0000313" key="3">
    <source>
        <dbReference type="Proteomes" id="UP000694554"/>
    </source>
</evidence>
<evidence type="ECO:0000256" key="1">
    <source>
        <dbReference type="SAM" id="MobiDB-lite"/>
    </source>
</evidence>
<dbReference type="Ensembl" id="ENSPSNT00000010916.1">
    <property type="protein sequence ID" value="ENSPSNP00000009648.1"/>
    <property type="gene ID" value="ENSPSNG00000007135.1"/>
</dbReference>
<dbReference type="AlphaFoldDB" id="A0A8C9BFU8"/>
<accession>A0A8C9BFU8</accession>
<organism evidence="2 3">
    <name type="scientific">Phocoena sinus</name>
    <name type="common">Vaquita</name>
    <dbReference type="NCBI Taxonomy" id="42100"/>
    <lineage>
        <taxon>Eukaryota</taxon>
        <taxon>Metazoa</taxon>
        <taxon>Chordata</taxon>
        <taxon>Craniata</taxon>
        <taxon>Vertebrata</taxon>
        <taxon>Euteleostomi</taxon>
        <taxon>Mammalia</taxon>
        <taxon>Eutheria</taxon>
        <taxon>Laurasiatheria</taxon>
        <taxon>Artiodactyla</taxon>
        <taxon>Whippomorpha</taxon>
        <taxon>Cetacea</taxon>
        <taxon>Odontoceti</taxon>
        <taxon>Phocoenidae</taxon>
        <taxon>Phocoena</taxon>
    </lineage>
</organism>